<feature type="signal peptide" evidence="1">
    <location>
        <begin position="1"/>
        <end position="24"/>
    </location>
</feature>
<protein>
    <submittedName>
        <fullName evidence="2">Vanadium-dependent iodine peroxidase</fullName>
    </submittedName>
</protein>
<keyword evidence="2" id="KW-0560">Oxidoreductase</keyword>
<keyword evidence="1" id="KW-0732">Signal</keyword>
<evidence type="ECO:0000256" key="1">
    <source>
        <dbReference type="SAM" id="SignalP"/>
    </source>
</evidence>
<dbReference type="Gene3D" id="1.10.606.10">
    <property type="entry name" value="Vanadium-containing Chloroperoxidase, domain 2"/>
    <property type="match status" value="1"/>
</dbReference>
<dbReference type="AlphaFoldDB" id="A0A3G3BM28"/>
<dbReference type="CDD" id="cd03398">
    <property type="entry name" value="PAP2_haloperoxidase"/>
    <property type="match status" value="1"/>
</dbReference>
<accession>A0A3G3BM28</accession>
<dbReference type="InterPro" id="IPR016119">
    <property type="entry name" value="Br/Cl_peroxidase_C"/>
</dbReference>
<dbReference type="GO" id="GO:0004601">
    <property type="term" value="F:peroxidase activity"/>
    <property type="evidence" value="ECO:0007669"/>
    <property type="project" value="UniProtKB-KW"/>
</dbReference>
<feature type="chain" id="PRO_5017990059" evidence="1">
    <location>
        <begin position="25"/>
        <end position="650"/>
    </location>
</feature>
<sequence length="650" mass="70501">MKGTAGSALGVVVIAFGLLPGAIGESLTREHAEHYPAGGVESSALDGSALRRLQPVSDDAFDVNGTPAERAANALMERTDWAETEFLASEDVFHENLGDFSSAATFHKSLPHDELGQVFSFDFEELIECVASGDFDTCQEVPAGNVEGFLVNPLGGLANDMAGPAGHALTIPAAPALDSEDLAAQIAEVYWMALTREVPFSQYGEDPTTVEAAASLAAMPGFADLNFVAVGPDGSPDPLTQLFRSSAVGVEIGPHVSQLLVNNFTIDSITVEAKQNTFAPGEDYMAEFDEWLSIQNGEFPVEPEILDPVPRYIRNGRDLSTMAATDTINTEAYRSALILIEQDAISRFGINGPYVADGRQSGFVNYGISHTMRLVGSGELSMRSSWYQKWNVHLYARPEAIGGTIHNVLNGDLDITFADSIINNDELFSKVEARNMEITGIPSTFLLPQTVREGSPTHPSYPSGHAVQNGAFSTILKALVGLERGLECFNDPVVPSDDGLTLLPFDGCLTFEGEINKYAANVALGRNWMGVHWRMDAQEGLLLGETVAVRILMQELAGFPELEPYEFRVMSGERNVTEAVTDRRIANMYLKYAGLRDWWTHDVRSGEYLLRGALDIFSSPSQSVIDRLGYGVHTVCGGVDARCRRSGPRF</sequence>
<keyword evidence="2" id="KW-0575">Peroxidase</keyword>
<dbReference type="PANTHER" id="PTHR34599:SF1">
    <property type="entry name" value="PHOSPHATIDIC ACID PHOSPHATASE TYPE 2_HALOPEROXIDASE DOMAIN-CONTAINING PROTEIN"/>
    <property type="match status" value="1"/>
</dbReference>
<evidence type="ECO:0000313" key="2">
    <source>
        <dbReference type="EMBL" id="AYP65253.1"/>
    </source>
</evidence>
<proteinExistence type="evidence at transcript level"/>
<name>A0A3G3BM28_SACJA</name>
<dbReference type="PANTHER" id="PTHR34599">
    <property type="entry name" value="PEROXIDASE-RELATED"/>
    <property type="match status" value="1"/>
</dbReference>
<reference evidence="2" key="1">
    <citation type="submission" date="2017-10" db="EMBL/GenBank/DDBJ databases">
        <authorList>
            <person name="Liu T."/>
            <person name="Chi S."/>
        </authorList>
    </citation>
    <scope>NUCLEOTIDE SEQUENCE</scope>
    <source>
        <strain evidence="2">H10</strain>
    </source>
</reference>
<dbReference type="InterPro" id="IPR036938">
    <property type="entry name" value="PAP2/HPO_sf"/>
</dbReference>
<dbReference type="SUPFAM" id="SSF48317">
    <property type="entry name" value="Acid phosphatase/Vanadium-dependent haloperoxidase"/>
    <property type="match status" value="1"/>
</dbReference>
<dbReference type="InterPro" id="IPR052559">
    <property type="entry name" value="V-haloperoxidase"/>
</dbReference>
<dbReference type="EMBL" id="MG195955">
    <property type="protein sequence ID" value="AYP65253.1"/>
    <property type="molecule type" value="mRNA"/>
</dbReference>
<organism evidence="2">
    <name type="scientific">Saccharina japonica</name>
    <name type="common">Sweet kelp</name>
    <name type="synonym">Laminaria japonica</name>
    <dbReference type="NCBI Taxonomy" id="88149"/>
    <lineage>
        <taxon>Eukaryota</taxon>
        <taxon>Sar</taxon>
        <taxon>Stramenopiles</taxon>
        <taxon>Ochrophyta</taxon>
        <taxon>PX clade</taxon>
        <taxon>Phaeophyceae</taxon>
        <taxon>Laminariales</taxon>
        <taxon>Laminariaceae</taxon>
        <taxon>Saccharina</taxon>
    </lineage>
</organism>